<evidence type="ECO:0000313" key="1">
    <source>
        <dbReference type="EMBL" id="ESW23602.1"/>
    </source>
</evidence>
<dbReference type="Gramene" id="ESW23602">
    <property type="protein sequence ID" value="ESW23602"/>
    <property type="gene ID" value="PHAVU_004G061400g"/>
</dbReference>
<keyword evidence="2" id="KW-1185">Reference proteome</keyword>
<evidence type="ECO:0008006" key="3">
    <source>
        <dbReference type="Google" id="ProtNLM"/>
    </source>
</evidence>
<proteinExistence type="predicted"/>
<evidence type="ECO:0000313" key="2">
    <source>
        <dbReference type="Proteomes" id="UP000000226"/>
    </source>
</evidence>
<organism evidence="1 2">
    <name type="scientific">Phaseolus vulgaris</name>
    <name type="common">Kidney bean</name>
    <name type="synonym">French bean</name>
    <dbReference type="NCBI Taxonomy" id="3885"/>
    <lineage>
        <taxon>Eukaryota</taxon>
        <taxon>Viridiplantae</taxon>
        <taxon>Streptophyta</taxon>
        <taxon>Embryophyta</taxon>
        <taxon>Tracheophyta</taxon>
        <taxon>Spermatophyta</taxon>
        <taxon>Magnoliopsida</taxon>
        <taxon>eudicotyledons</taxon>
        <taxon>Gunneridae</taxon>
        <taxon>Pentapetalae</taxon>
        <taxon>rosids</taxon>
        <taxon>fabids</taxon>
        <taxon>Fabales</taxon>
        <taxon>Fabaceae</taxon>
        <taxon>Papilionoideae</taxon>
        <taxon>50 kb inversion clade</taxon>
        <taxon>NPAAA clade</taxon>
        <taxon>indigoferoid/millettioid clade</taxon>
        <taxon>Phaseoleae</taxon>
        <taxon>Phaseolus</taxon>
    </lineage>
</organism>
<dbReference type="Proteomes" id="UP000000226">
    <property type="component" value="Chromosome 4"/>
</dbReference>
<sequence>MKKISEFSKKCGGEHCLIVYDDGIRKTNGIDEFLEIKKNMIENEICKVGKQIRSIKYPTIINMEEDQLRVFCAHVNAKIEACDQEIKLLKNKPQSPANSSLMENMNQATSHLSQRQITSTPI</sequence>
<protein>
    <recommendedName>
        <fullName evidence="3">MADS-box domain-containing protein</fullName>
    </recommendedName>
</protein>
<name>V7C097_PHAVU</name>
<dbReference type="AlphaFoldDB" id="V7C097"/>
<dbReference type="EMBL" id="CM002291">
    <property type="protein sequence ID" value="ESW23602.1"/>
    <property type="molecule type" value="Genomic_DNA"/>
</dbReference>
<dbReference type="SMR" id="V7C097"/>
<accession>V7C097</accession>
<dbReference type="OrthoDB" id="601557at2759"/>
<reference evidence="2" key="1">
    <citation type="journal article" date="2014" name="Nat. Genet.">
        <title>A reference genome for common bean and genome-wide analysis of dual domestications.</title>
        <authorList>
            <person name="Schmutz J."/>
            <person name="McClean P.E."/>
            <person name="Mamidi S."/>
            <person name="Wu G.A."/>
            <person name="Cannon S.B."/>
            <person name="Grimwood J."/>
            <person name="Jenkins J."/>
            <person name="Shu S."/>
            <person name="Song Q."/>
            <person name="Chavarro C."/>
            <person name="Torres-Torres M."/>
            <person name="Geffroy V."/>
            <person name="Moghaddam S.M."/>
            <person name="Gao D."/>
            <person name="Abernathy B."/>
            <person name="Barry K."/>
            <person name="Blair M."/>
            <person name="Brick M.A."/>
            <person name="Chovatia M."/>
            <person name="Gepts P."/>
            <person name="Goodstein D.M."/>
            <person name="Gonzales M."/>
            <person name="Hellsten U."/>
            <person name="Hyten D.L."/>
            <person name="Jia G."/>
            <person name="Kelly J.D."/>
            <person name="Kudrna D."/>
            <person name="Lee R."/>
            <person name="Richard M.M."/>
            <person name="Miklas P.N."/>
            <person name="Osorno J.M."/>
            <person name="Rodrigues J."/>
            <person name="Thareau V."/>
            <person name="Urrea C.A."/>
            <person name="Wang M."/>
            <person name="Yu Y."/>
            <person name="Zhang M."/>
            <person name="Wing R.A."/>
            <person name="Cregan P.B."/>
            <person name="Rokhsar D.S."/>
            <person name="Jackson S.A."/>
        </authorList>
    </citation>
    <scope>NUCLEOTIDE SEQUENCE [LARGE SCALE GENOMIC DNA]</scope>
    <source>
        <strain evidence="2">cv. G19833</strain>
    </source>
</reference>
<gene>
    <name evidence="1" type="ORF">PHAVU_004G061400g</name>
</gene>